<gene>
    <name evidence="12" type="ORF">AX774_g6818</name>
</gene>
<keyword evidence="5" id="KW-0812">Transmembrane</keyword>
<comment type="caution">
    <text evidence="12">The sequence shown here is derived from an EMBL/GenBank/DDBJ whole genome shotgun (WGS) entry which is preliminary data.</text>
</comment>
<feature type="binding site" description="axial binding residue" evidence="11">
    <location>
        <position position="147"/>
    </location>
    <ligand>
        <name>heme</name>
        <dbReference type="ChEBI" id="CHEBI:30413"/>
    </ligand>
    <ligandPart>
        <name>Fe</name>
        <dbReference type="ChEBI" id="CHEBI:18248"/>
    </ligandPart>
</feature>
<evidence type="ECO:0000256" key="7">
    <source>
        <dbReference type="ARBA" id="ARBA00022989"/>
    </source>
</evidence>
<accession>A0A1R1PFS4</accession>
<keyword evidence="4 11" id="KW-0349">Heme</keyword>
<evidence type="ECO:0000313" key="12">
    <source>
        <dbReference type="EMBL" id="OMH79763.1"/>
    </source>
</evidence>
<keyword evidence="9" id="KW-0503">Monooxygenase</keyword>
<evidence type="ECO:0000256" key="11">
    <source>
        <dbReference type="PIRSR" id="PIRSR602403-1"/>
    </source>
</evidence>
<comment type="similarity">
    <text evidence="3">Belongs to the cytochrome P450 family.</text>
</comment>
<organism evidence="12 13">
    <name type="scientific">Zancudomyces culisetae</name>
    <name type="common">Gut fungus</name>
    <name type="synonym">Smittium culisetae</name>
    <dbReference type="NCBI Taxonomy" id="1213189"/>
    <lineage>
        <taxon>Eukaryota</taxon>
        <taxon>Fungi</taxon>
        <taxon>Fungi incertae sedis</taxon>
        <taxon>Zoopagomycota</taxon>
        <taxon>Kickxellomycotina</taxon>
        <taxon>Harpellomycetes</taxon>
        <taxon>Harpellales</taxon>
        <taxon>Legeriomycetaceae</taxon>
        <taxon>Zancudomyces</taxon>
    </lineage>
</organism>
<sequence>MELAVVILSIKLYSALVNLSLRPNIYEELLAEQQMLIDKYSSATNAITMDVIDQMVLLDAYLKESIRYSPTSTLMPRACVRDIVLSNGVTIKKNQYVGVNIHAYNRTAEAYGTKPSTFDYKRHIRLGTTLLHSEADAAIWGIGTAACPSKLYTIYTMKLIMALVIRNFRVKHKSLLGNHGYVNTNPLNDSIFYDIKSKHELVFQIRN</sequence>
<dbReference type="PANTHER" id="PTHR46206">
    <property type="entry name" value="CYTOCHROME P450"/>
    <property type="match status" value="1"/>
</dbReference>
<dbReference type="GO" id="GO:0005506">
    <property type="term" value="F:iron ion binding"/>
    <property type="evidence" value="ECO:0007669"/>
    <property type="project" value="InterPro"/>
</dbReference>
<dbReference type="Pfam" id="PF00067">
    <property type="entry name" value="p450"/>
    <property type="match status" value="1"/>
</dbReference>
<reference evidence="13" key="1">
    <citation type="submission" date="2017-01" db="EMBL/GenBank/DDBJ databases">
        <authorList>
            <person name="Wang Y."/>
            <person name="White M."/>
            <person name="Kvist S."/>
            <person name="Moncalvo J.-M."/>
        </authorList>
    </citation>
    <scope>NUCLEOTIDE SEQUENCE [LARGE SCALE GENOMIC DNA]</scope>
    <source>
        <strain evidence="13">COL-18-3</strain>
    </source>
</reference>
<evidence type="ECO:0000256" key="2">
    <source>
        <dbReference type="ARBA" id="ARBA00004370"/>
    </source>
</evidence>
<evidence type="ECO:0000313" key="13">
    <source>
        <dbReference type="Proteomes" id="UP000188320"/>
    </source>
</evidence>
<protein>
    <submittedName>
        <fullName evidence="12">Putative cytochrome</fullName>
    </submittedName>
</protein>
<dbReference type="InterPro" id="IPR036396">
    <property type="entry name" value="Cyt_P450_sf"/>
</dbReference>
<dbReference type="SUPFAM" id="SSF48264">
    <property type="entry name" value="Cytochrome P450"/>
    <property type="match status" value="1"/>
</dbReference>
<evidence type="ECO:0000256" key="1">
    <source>
        <dbReference type="ARBA" id="ARBA00001971"/>
    </source>
</evidence>
<keyword evidence="13" id="KW-1185">Reference proteome</keyword>
<keyword evidence="8 11" id="KW-0408">Iron</keyword>
<dbReference type="EMBL" id="LSSK01001426">
    <property type="protein sequence ID" value="OMH79763.1"/>
    <property type="molecule type" value="Genomic_DNA"/>
</dbReference>
<keyword evidence="7" id="KW-1133">Transmembrane helix</keyword>
<name>A0A1R1PFS4_ZANCU</name>
<comment type="cofactor">
    <cofactor evidence="1 11">
        <name>heme</name>
        <dbReference type="ChEBI" id="CHEBI:30413"/>
    </cofactor>
</comment>
<keyword evidence="9" id="KW-0560">Oxidoreductase</keyword>
<evidence type="ECO:0000256" key="9">
    <source>
        <dbReference type="ARBA" id="ARBA00023033"/>
    </source>
</evidence>
<evidence type="ECO:0000256" key="8">
    <source>
        <dbReference type="ARBA" id="ARBA00023004"/>
    </source>
</evidence>
<dbReference type="GO" id="GO:0004497">
    <property type="term" value="F:monooxygenase activity"/>
    <property type="evidence" value="ECO:0007669"/>
    <property type="project" value="UniProtKB-KW"/>
</dbReference>
<evidence type="ECO:0000256" key="3">
    <source>
        <dbReference type="ARBA" id="ARBA00010617"/>
    </source>
</evidence>
<dbReference type="PANTHER" id="PTHR46206:SF5">
    <property type="entry name" value="P450, PUTATIVE (EUROFUNG)-RELATED"/>
    <property type="match status" value="1"/>
</dbReference>
<evidence type="ECO:0000256" key="4">
    <source>
        <dbReference type="ARBA" id="ARBA00022617"/>
    </source>
</evidence>
<dbReference type="PRINTS" id="PR00465">
    <property type="entry name" value="EP450IV"/>
</dbReference>
<proteinExistence type="inferred from homology"/>
<dbReference type="Gene3D" id="1.10.630.10">
    <property type="entry name" value="Cytochrome P450"/>
    <property type="match status" value="1"/>
</dbReference>
<evidence type="ECO:0000256" key="10">
    <source>
        <dbReference type="ARBA" id="ARBA00023136"/>
    </source>
</evidence>
<keyword evidence="10" id="KW-0472">Membrane</keyword>
<evidence type="ECO:0000256" key="6">
    <source>
        <dbReference type="ARBA" id="ARBA00022723"/>
    </source>
</evidence>
<dbReference type="OrthoDB" id="3203564at2759"/>
<keyword evidence="6 11" id="KW-0479">Metal-binding</keyword>
<dbReference type="AlphaFoldDB" id="A0A1R1PFS4"/>
<dbReference type="Proteomes" id="UP000188320">
    <property type="component" value="Unassembled WGS sequence"/>
</dbReference>
<dbReference type="GO" id="GO:0016020">
    <property type="term" value="C:membrane"/>
    <property type="evidence" value="ECO:0007669"/>
    <property type="project" value="UniProtKB-SubCell"/>
</dbReference>
<dbReference type="InterPro" id="IPR001128">
    <property type="entry name" value="Cyt_P450"/>
</dbReference>
<dbReference type="GO" id="GO:0016705">
    <property type="term" value="F:oxidoreductase activity, acting on paired donors, with incorporation or reduction of molecular oxygen"/>
    <property type="evidence" value="ECO:0007669"/>
    <property type="project" value="InterPro"/>
</dbReference>
<dbReference type="GO" id="GO:0020037">
    <property type="term" value="F:heme binding"/>
    <property type="evidence" value="ECO:0007669"/>
    <property type="project" value="InterPro"/>
</dbReference>
<dbReference type="InterPro" id="IPR002403">
    <property type="entry name" value="Cyt_P450_E_grp-IV"/>
</dbReference>
<comment type="subcellular location">
    <subcellularLocation>
        <location evidence="2">Membrane</location>
    </subcellularLocation>
</comment>
<evidence type="ECO:0000256" key="5">
    <source>
        <dbReference type="ARBA" id="ARBA00022692"/>
    </source>
</evidence>